<accession>A0ACC6RGT8</accession>
<comment type="caution">
    <text evidence="1">The sequence shown here is derived from an EMBL/GenBank/DDBJ whole genome shotgun (WGS) entry which is preliminary data.</text>
</comment>
<keyword evidence="2" id="KW-1185">Reference proteome</keyword>
<organism evidence="1 2">
    <name type="scientific">Paraburkholderia unamae</name>
    <dbReference type="NCBI Taxonomy" id="219649"/>
    <lineage>
        <taxon>Bacteria</taxon>
        <taxon>Pseudomonadati</taxon>
        <taxon>Pseudomonadota</taxon>
        <taxon>Betaproteobacteria</taxon>
        <taxon>Burkholderiales</taxon>
        <taxon>Burkholderiaceae</taxon>
        <taxon>Paraburkholderia</taxon>
    </lineage>
</organism>
<dbReference type="EMBL" id="JAYMRU010000007">
    <property type="protein sequence ID" value="MEM5400866.1"/>
    <property type="molecule type" value="Genomic_DNA"/>
</dbReference>
<reference evidence="1" key="1">
    <citation type="submission" date="2024-01" db="EMBL/GenBank/DDBJ databases">
        <title>The diversity of rhizobia nodulating Mimosa spp. in eleven states of Brazil covering several biomes is determined by host plant, location, and edaphic factors.</title>
        <authorList>
            <person name="Rouws L."/>
            <person name="Barauna A."/>
            <person name="Beukes C."/>
            <person name="De Faria S.M."/>
            <person name="Gross E."/>
            <person name="Dos Reis Junior F.B."/>
            <person name="Simon M."/>
            <person name="Maluk M."/>
            <person name="Odee D.W."/>
            <person name="Kenicer G."/>
            <person name="Young J.P.W."/>
            <person name="Reis V.M."/>
            <person name="Zilli J."/>
            <person name="James E.K."/>
        </authorList>
    </citation>
    <scope>NUCLEOTIDE SEQUENCE</scope>
    <source>
        <strain evidence="1">JPY452</strain>
    </source>
</reference>
<dbReference type="Proteomes" id="UP001392318">
    <property type="component" value="Unassembled WGS sequence"/>
</dbReference>
<name>A0ACC6RGT8_9BURK</name>
<gene>
    <name evidence="1" type="ORF">VSR83_12310</name>
</gene>
<evidence type="ECO:0000313" key="2">
    <source>
        <dbReference type="Proteomes" id="UP001392318"/>
    </source>
</evidence>
<evidence type="ECO:0000313" key="1">
    <source>
        <dbReference type="EMBL" id="MEM5400866.1"/>
    </source>
</evidence>
<protein>
    <submittedName>
        <fullName evidence="1">Uncharacterized protein</fullName>
    </submittedName>
</protein>
<proteinExistence type="predicted"/>
<sequence length="159" mass="16448">MTYTYAASPGGECVIRSDGVCVPADPGNADYQAYLASGEVATAVPVSYYQTQQAAQLTQECNAAITGGFTSTALGPSYSYPSDPNSQGNQGCAAASPNGGMLWCALGGNWALVQHTQAQAQQVCSSFMTYLNNCQAKLVALKAQVAAATTQVDVQSVSW</sequence>